<keyword evidence="2" id="KW-0378">Hydrolase</keyword>
<dbReference type="OrthoDB" id="1742800at2"/>
<dbReference type="GO" id="GO:0016787">
    <property type="term" value="F:hydrolase activity"/>
    <property type="evidence" value="ECO:0007669"/>
    <property type="project" value="UniProtKB-KW"/>
</dbReference>
<keyword evidence="1" id="KW-0547">Nucleotide-binding</keyword>
<dbReference type="EMBL" id="FODF01000002">
    <property type="protein sequence ID" value="SEN27990.1"/>
    <property type="molecule type" value="Genomic_DNA"/>
</dbReference>
<name>A0A1H8F8P8_9FIRM</name>
<dbReference type="SUPFAM" id="SSF52540">
    <property type="entry name" value="P-loop containing nucleoside triphosphate hydrolases"/>
    <property type="match status" value="1"/>
</dbReference>
<evidence type="ECO:0000256" key="2">
    <source>
        <dbReference type="ARBA" id="ARBA00022801"/>
    </source>
</evidence>
<evidence type="ECO:0000256" key="3">
    <source>
        <dbReference type="ARBA" id="ARBA00022806"/>
    </source>
</evidence>
<dbReference type="RefSeq" id="WP_091973820.1">
    <property type="nucleotide sequence ID" value="NZ_CAUWDX010000062.1"/>
</dbReference>
<dbReference type="GO" id="GO:0005524">
    <property type="term" value="F:ATP binding"/>
    <property type="evidence" value="ECO:0007669"/>
    <property type="project" value="UniProtKB-KW"/>
</dbReference>
<evidence type="ECO:0000256" key="1">
    <source>
        <dbReference type="ARBA" id="ARBA00022741"/>
    </source>
</evidence>
<keyword evidence="7" id="KW-1185">Reference proteome</keyword>
<keyword evidence="3" id="KW-0347">Helicase</keyword>
<dbReference type="STRING" id="215200.SAMN05216454_10231"/>
<dbReference type="GO" id="GO:0003677">
    <property type="term" value="F:DNA binding"/>
    <property type="evidence" value="ECO:0007669"/>
    <property type="project" value="InterPro"/>
</dbReference>
<dbReference type="InterPro" id="IPR000212">
    <property type="entry name" value="DNA_helicase_UvrD/REP"/>
</dbReference>
<dbReference type="Proteomes" id="UP000199512">
    <property type="component" value="Unassembled WGS sequence"/>
</dbReference>
<dbReference type="Pfam" id="PF00580">
    <property type="entry name" value="UvrD-helicase"/>
    <property type="match status" value="1"/>
</dbReference>
<keyword evidence="4" id="KW-0067">ATP-binding</keyword>
<dbReference type="InterPro" id="IPR014016">
    <property type="entry name" value="UvrD-like_ATP-bd"/>
</dbReference>
<proteinExistence type="predicted"/>
<accession>A0A1H8F8P8</accession>
<dbReference type="AlphaFoldDB" id="A0A1H8F8P8"/>
<feature type="domain" description="UvrD-like helicase ATP-binding" evidence="5">
    <location>
        <begin position="199"/>
        <end position="356"/>
    </location>
</feature>
<gene>
    <name evidence="6" type="ORF">SAMN05216454_10231</name>
</gene>
<evidence type="ECO:0000259" key="5">
    <source>
        <dbReference type="Pfam" id="PF00580"/>
    </source>
</evidence>
<dbReference type="Gene3D" id="3.40.50.300">
    <property type="entry name" value="P-loop containing nucleotide triphosphate hydrolases"/>
    <property type="match status" value="2"/>
</dbReference>
<organism evidence="6 7">
    <name type="scientific">Peptostreptococcus russellii</name>
    <dbReference type="NCBI Taxonomy" id="215200"/>
    <lineage>
        <taxon>Bacteria</taxon>
        <taxon>Bacillati</taxon>
        <taxon>Bacillota</taxon>
        <taxon>Clostridia</taxon>
        <taxon>Peptostreptococcales</taxon>
        <taxon>Peptostreptococcaceae</taxon>
        <taxon>Peptostreptococcus</taxon>
    </lineage>
</organism>
<dbReference type="PANTHER" id="PTHR11070">
    <property type="entry name" value="UVRD / RECB / PCRA DNA HELICASE FAMILY MEMBER"/>
    <property type="match status" value="1"/>
</dbReference>
<reference evidence="6 7" key="1">
    <citation type="submission" date="2016-10" db="EMBL/GenBank/DDBJ databases">
        <authorList>
            <person name="de Groot N.N."/>
        </authorList>
    </citation>
    <scope>NUCLEOTIDE SEQUENCE [LARGE SCALE GENOMIC DNA]</scope>
    <source>
        <strain evidence="6 7">Calf135</strain>
    </source>
</reference>
<evidence type="ECO:0000313" key="7">
    <source>
        <dbReference type="Proteomes" id="UP000199512"/>
    </source>
</evidence>
<dbReference type="InterPro" id="IPR027417">
    <property type="entry name" value="P-loop_NTPase"/>
</dbReference>
<dbReference type="GO" id="GO:0003678">
    <property type="term" value="F:DNA helicase activity"/>
    <property type="evidence" value="ECO:0007669"/>
    <property type="project" value="InterPro"/>
</dbReference>
<evidence type="ECO:0000256" key="4">
    <source>
        <dbReference type="ARBA" id="ARBA00022840"/>
    </source>
</evidence>
<evidence type="ECO:0000313" key="6">
    <source>
        <dbReference type="EMBL" id="SEN27990.1"/>
    </source>
</evidence>
<protein>
    <recommendedName>
        <fullName evidence="5">UvrD-like helicase ATP-binding domain-containing protein</fullName>
    </recommendedName>
</protein>
<sequence>MKNYKDIKSNLEALKLKDIEKNIYRNAKDGDLLIPKVIPFKGVNTDILYIRNNSILFIKFMDTTEELFSFLDEEILEIMNEEYELLCKNMSKHYPNIHFNYIFAMPNIEFIEEKYDMVNFIDKYVIVGNEAKELAEDTNLLDKHLSKQNDEIELSMFIFGICNEYFTVTEDLNLNPFFKKISFKHDEISYKVCMLEEKQITEIASANYGNHLIVGGSGTGKSSLLLGRIIKLSKIYPHHKFLLLSFTKQQCNRYKELLEILNVDTSNIEVFTFSSFIFKLAKANNLVINYNMLKKNYDKSFINIMKQINNTMKNKKMYKGIFVDEAENLSEEEVILVNEFLYSTKNIFNASVCKAYNINNNLNIFKCNIRAIEYEDEIYLDKNYRQGKEIVEFVNRYCDRANSFIKSLRENIETDVYKKTNFTWENNQSVNIVRVEDLDDQISSVIWEVQHMINDLGYSPEDIAIVYPYNKKRLKNGKMIYFQYMLRKSLEDTGIEYIFADDTVTNITPKDGITISNIYSIKSLSYKVIVLCELEMLYNHNIEKDSQDYQVNDFVGDLNKVYTGMTRAEECLSIIVSYTSDNSDIIRILGDI</sequence>